<feature type="domain" description="Ubiquinol-cytochrome c chaperone" evidence="2">
    <location>
        <begin position="25"/>
        <end position="65"/>
    </location>
</feature>
<reference evidence="4" key="2">
    <citation type="submission" date="2015-12" db="EMBL/GenBank/DDBJ databases">
        <title>Update maize B73 reference genome by single molecule sequencing technologies.</title>
        <authorList>
            <consortium name="Maize Genome Sequencing Project"/>
            <person name="Ware D."/>
        </authorList>
    </citation>
    <scope>NUCLEOTIDE SEQUENCE</scope>
    <source>
        <tissue evidence="4">Seedling</tissue>
    </source>
</reference>
<dbReference type="EMBL" id="BT086365">
    <property type="protein sequence ID" value="ACR36718.1"/>
    <property type="molecule type" value="mRNA"/>
</dbReference>
<keyword evidence="1" id="KW-0472">Membrane</keyword>
<dbReference type="AlphaFoldDB" id="C4J6B8"/>
<dbReference type="EMBL" id="CM000784">
    <property type="protein sequence ID" value="AQL00473.1"/>
    <property type="molecule type" value="Genomic_DNA"/>
</dbReference>
<dbReference type="InterPro" id="IPR021150">
    <property type="entry name" value="Ubiq_cyt_c_chap"/>
</dbReference>
<dbReference type="EMBL" id="CM000784">
    <property type="protein sequence ID" value="AQL00471.1"/>
    <property type="molecule type" value="Genomic_DNA"/>
</dbReference>
<evidence type="ECO:0000313" key="4">
    <source>
        <dbReference type="EMBL" id="AQL00471.1"/>
    </source>
</evidence>
<gene>
    <name evidence="4" type="ORF">ZEAMMB73_Zm00001d012745</name>
</gene>
<evidence type="ECO:0000313" key="3">
    <source>
        <dbReference type="EMBL" id="ACR36718.1"/>
    </source>
</evidence>
<organism evidence="3">
    <name type="scientific">Zea mays</name>
    <name type="common">Maize</name>
    <dbReference type="NCBI Taxonomy" id="4577"/>
    <lineage>
        <taxon>Eukaryota</taxon>
        <taxon>Viridiplantae</taxon>
        <taxon>Streptophyta</taxon>
        <taxon>Embryophyta</taxon>
        <taxon>Tracheophyta</taxon>
        <taxon>Spermatophyta</taxon>
        <taxon>Magnoliopsida</taxon>
        <taxon>Liliopsida</taxon>
        <taxon>Poales</taxon>
        <taxon>Poaceae</taxon>
        <taxon>PACMAD clade</taxon>
        <taxon>Panicoideae</taxon>
        <taxon>Andropogonodae</taxon>
        <taxon>Andropogoneae</taxon>
        <taxon>Tripsacinae</taxon>
        <taxon>Zea</taxon>
    </lineage>
</organism>
<dbReference type="EMBL" id="CM000784">
    <property type="protein sequence ID" value="AQL00474.1"/>
    <property type="molecule type" value="Genomic_DNA"/>
</dbReference>
<keyword evidence="1" id="KW-1133">Transmembrane helix</keyword>
<accession>C4J6B8</accession>
<protein>
    <submittedName>
        <fullName evidence="4">Ubiquinol-cytochrome C chaperone family protein</fullName>
    </submittedName>
</protein>
<reference evidence="3" key="1">
    <citation type="journal article" date="2009" name="PLoS Genet.">
        <title>Sequencing, mapping, and analysis of 27,455 maize full-length cDNAs.</title>
        <authorList>
            <person name="Soderlund C."/>
            <person name="Descour A."/>
            <person name="Kudrna D."/>
            <person name="Bomhoff M."/>
            <person name="Boyd L."/>
            <person name="Currie J."/>
            <person name="Angelova A."/>
            <person name="Collura K."/>
            <person name="Wissotski M."/>
            <person name="Ashley E."/>
            <person name="Morrow D."/>
            <person name="Fernandes J."/>
            <person name="Walbot V."/>
            <person name="Yu Y."/>
        </authorList>
    </citation>
    <scope>NUCLEOTIDE SEQUENCE</scope>
    <source>
        <strain evidence="3">B73</strain>
    </source>
</reference>
<feature type="transmembrane region" description="Helical" evidence="1">
    <location>
        <begin position="67"/>
        <end position="89"/>
    </location>
</feature>
<dbReference type="Pfam" id="PF03981">
    <property type="entry name" value="Ubiq_cyt_C_chap"/>
    <property type="match status" value="1"/>
</dbReference>
<keyword evidence="1" id="KW-0812">Transmembrane</keyword>
<proteinExistence type="evidence at transcript level"/>
<evidence type="ECO:0000259" key="2">
    <source>
        <dbReference type="Pfam" id="PF03981"/>
    </source>
</evidence>
<sequence length="94" mass="10783">MIHAEVHKYMLVDGTCQRYTVSTVFQLEKTFKTTFSSFVLHMGLVSRHLKEEGNGGVKFGQYIYTSWSIGINVLNLLKFQIILVITLTIRIKSL</sequence>
<evidence type="ECO:0000256" key="1">
    <source>
        <dbReference type="SAM" id="Phobius"/>
    </source>
</evidence>
<name>C4J6B8_MAIZE</name>